<keyword evidence="3" id="KW-1185">Reference proteome</keyword>
<name>A0AAV7STA9_PLEWA</name>
<sequence>MWEGGGTKRLALAVREENDEEQDGDKEGRDGGKEEQEGDEEDNRGQRNLESGEWLLPSRGEEEDKAADRGLRIAVTLGSGMQNHATLLEKGGIARCVNIPY</sequence>
<reference evidence="2" key="1">
    <citation type="journal article" date="2022" name="bioRxiv">
        <title>Sequencing and chromosome-scale assembly of the giantPleurodeles waltlgenome.</title>
        <authorList>
            <person name="Brown T."/>
            <person name="Elewa A."/>
            <person name="Iarovenko S."/>
            <person name="Subramanian E."/>
            <person name="Araus A.J."/>
            <person name="Petzold A."/>
            <person name="Susuki M."/>
            <person name="Suzuki K.-i.T."/>
            <person name="Hayashi T."/>
            <person name="Toyoda A."/>
            <person name="Oliveira C."/>
            <person name="Osipova E."/>
            <person name="Leigh N.D."/>
            <person name="Simon A."/>
            <person name="Yun M.H."/>
        </authorList>
    </citation>
    <scope>NUCLEOTIDE SEQUENCE</scope>
    <source>
        <strain evidence="2">20211129_DDA</strain>
        <tissue evidence="2">Liver</tissue>
    </source>
</reference>
<dbReference type="Proteomes" id="UP001066276">
    <property type="component" value="Chromosome 4_2"/>
</dbReference>
<accession>A0AAV7STA9</accession>
<protein>
    <submittedName>
        <fullName evidence="2">Uncharacterized protein</fullName>
    </submittedName>
</protein>
<evidence type="ECO:0000256" key="1">
    <source>
        <dbReference type="SAM" id="MobiDB-lite"/>
    </source>
</evidence>
<evidence type="ECO:0000313" key="3">
    <source>
        <dbReference type="Proteomes" id="UP001066276"/>
    </source>
</evidence>
<dbReference type="EMBL" id="JANPWB010000008">
    <property type="protein sequence ID" value="KAJ1167214.1"/>
    <property type="molecule type" value="Genomic_DNA"/>
</dbReference>
<feature type="compositionally biased region" description="Basic and acidic residues" evidence="1">
    <location>
        <begin position="25"/>
        <end position="35"/>
    </location>
</feature>
<feature type="region of interest" description="Disordered" evidence="1">
    <location>
        <begin position="1"/>
        <end position="67"/>
    </location>
</feature>
<organism evidence="2 3">
    <name type="scientific">Pleurodeles waltl</name>
    <name type="common">Iberian ribbed newt</name>
    <dbReference type="NCBI Taxonomy" id="8319"/>
    <lineage>
        <taxon>Eukaryota</taxon>
        <taxon>Metazoa</taxon>
        <taxon>Chordata</taxon>
        <taxon>Craniata</taxon>
        <taxon>Vertebrata</taxon>
        <taxon>Euteleostomi</taxon>
        <taxon>Amphibia</taxon>
        <taxon>Batrachia</taxon>
        <taxon>Caudata</taxon>
        <taxon>Salamandroidea</taxon>
        <taxon>Salamandridae</taxon>
        <taxon>Pleurodelinae</taxon>
        <taxon>Pleurodeles</taxon>
    </lineage>
</organism>
<comment type="caution">
    <text evidence="2">The sequence shown here is derived from an EMBL/GenBank/DDBJ whole genome shotgun (WGS) entry which is preliminary data.</text>
</comment>
<proteinExistence type="predicted"/>
<gene>
    <name evidence="2" type="ORF">NDU88_007607</name>
</gene>
<evidence type="ECO:0000313" key="2">
    <source>
        <dbReference type="EMBL" id="KAJ1167214.1"/>
    </source>
</evidence>
<dbReference type="AlphaFoldDB" id="A0AAV7STA9"/>